<evidence type="ECO:0000256" key="2">
    <source>
        <dbReference type="ARBA" id="ARBA00012150"/>
    </source>
</evidence>
<dbReference type="PANTHER" id="PTHR47268:SF4">
    <property type="entry name" value="ACYLPHOSPHATASE"/>
    <property type="match status" value="1"/>
</dbReference>
<dbReference type="AlphaFoldDB" id="A0A518C173"/>
<comment type="catalytic activity">
    <reaction evidence="3 4">
        <text>an acyl phosphate + H2O = a carboxylate + phosphate + H(+)</text>
        <dbReference type="Rhea" id="RHEA:14965"/>
        <dbReference type="ChEBI" id="CHEBI:15377"/>
        <dbReference type="ChEBI" id="CHEBI:15378"/>
        <dbReference type="ChEBI" id="CHEBI:29067"/>
        <dbReference type="ChEBI" id="CHEBI:43474"/>
        <dbReference type="ChEBI" id="CHEBI:59918"/>
        <dbReference type="EC" id="3.6.1.7"/>
    </reaction>
</comment>
<dbReference type="Gene3D" id="3.30.70.100">
    <property type="match status" value="1"/>
</dbReference>
<evidence type="ECO:0000313" key="8">
    <source>
        <dbReference type="Proteomes" id="UP000320386"/>
    </source>
</evidence>
<evidence type="ECO:0000256" key="1">
    <source>
        <dbReference type="ARBA" id="ARBA00005614"/>
    </source>
</evidence>
<proteinExistence type="inferred from homology"/>
<dbReference type="InterPro" id="IPR036046">
    <property type="entry name" value="Acylphosphatase-like_dom_sf"/>
</dbReference>
<name>A0A518C173_9BACT</name>
<dbReference type="InterPro" id="IPR001792">
    <property type="entry name" value="Acylphosphatase-like_dom"/>
</dbReference>
<dbReference type="RefSeq" id="WP_145447112.1">
    <property type="nucleotide sequence ID" value="NZ_CP036280.1"/>
</dbReference>
<dbReference type="GO" id="GO:0003998">
    <property type="term" value="F:acylphosphatase activity"/>
    <property type="evidence" value="ECO:0007669"/>
    <property type="project" value="UniProtKB-EC"/>
</dbReference>
<sequence length="89" mass="9774">MERRRVLYAGRVQGVGFRYTAERLAGAYPISGYVKNLADGRVELEAQGMGSDLDAFVDRLGLEMGGKIASATRSDLPVREGESGFEIRY</sequence>
<accession>A0A518C173</accession>
<dbReference type="PROSITE" id="PS51160">
    <property type="entry name" value="ACYLPHOSPHATASE_3"/>
    <property type="match status" value="1"/>
</dbReference>
<evidence type="ECO:0000256" key="4">
    <source>
        <dbReference type="PROSITE-ProRule" id="PRU00520"/>
    </source>
</evidence>
<dbReference type="PANTHER" id="PTHR47268">
    <property type="entry name" value="ACYLPHOSPHATASE"/>
    <property type="match status" value="1"/>
</dbReference>
<organism evidence="7 8">
    <name type="scientific">Mucisphaera calidilacus</name>
    <dbReference type="NCBI Taxonomy" id="2527982"/>
    <lineage>
        <taxon>Bacteria</taxon>
        <taxon>Pseudomonadati</taxon>
        <taxon>Planctomycetota</taxon>
        <taxon>Phycisphaerae</taxon>
        <taxon>Phycisphaerales</taxon>
        <taxon>Phycisphaeraceae</taxon>
        <taxon>Mucisphaera</taxon>
    </lineage>
</organism>
<evidence type="ECO:0000313" key="7">
    <source>
        <dbReference type="EMBL" id="QDU72969.1"/>
    </source>
</evidence>
<keyword evidence="4 7" id="KW-0378">Hydrolase</keyword>
<dbReference type="PROSITE" id="PS00151">
    <property type="entry name" value="ACYLPHOSPHATASE_2"/>
    <property type="match status" value="1"/>
</dbReference>
<dbReference type="SUPFAM" id="SSF54975">
    <property type="entry name" value="Acylphosphatase/BLUF domain-like"/>
    <property type="match status" value="1"/>
</dbReference>
<feature type="domain" description="Acylphosphatase-like" evidence="6">
    <location>
        <begin position="3"/>
        <end position="89"/>
    </location>
</feature>
<protein>
    <recommendedName>
        <fullName evidence="2 4">acylphosphatase</fullName>
        <ecNumber evidence="2 4">3.6.1.7</ecNumber>
    </recommendedName>
</protein>
<dbReference type="Proteomes" id="UP000320386">
    <property type="component" value="Chromosome"/>
</dbReference>
<dbReference type="KEGG" id="mcad:Pan265_28470"/>
<dbReference type="EMBL" id="CP036280">
    <property type="protein sequence ID" value="QDU72969.1"/>
    <property type="molecule type" value="Genomic_DNA"/>
</dbReference>
<dbReference type="OrthoDB" id="9808093at2"/>
<feature type="active site" evidence="4">
    <location>
        <position position="36"/>
    </location>
</feature>
<keyword evidence="8" id="KW-1185">Reference proteome</keyword>
<gene>
    <name evidence="7" type="primary">acyP</name>
    <name evidence="7" type="ORF">Pan265_28470</name>
</gene>
<evidence type="ECO:0000256" key="3">
    <source>
        <dbReference type="ARBA" id="ARBA00047645"/>
    </source>
</evidence>
<reference evidence="7 8" key="1">
    <citation type="submission" date="2019-02" db="EMBL/GenBank/DDBJ databases">
        <title>Deep-cultivation of Planctomycetes and their phenomic and genomic characterization uncovers novel biology.</title>
        <authorList>
            <person name="Wiegand S."/>
            <person name="Jogler M."/>
            <person name="Boedeker C."/>
            <person name="Pinto D."/>
            <person name="Vollmers J."/>
            <person name="Rivas-Marin E."/>
            <person name="Kohn T."/>
            <person name="Peeters S.H."/>
            <person name="Heuer A."/>
            <person name="Rast P."/>
            <person name="Oberbeckmann S."/>
            <person name="Bunk B."/>
            <person name="Jeske O."/>
            <person name="Meyerdierks A."/>
            <person name="Storesund J.E."/>
            <person name="Kallscheuer N."/>
            <person name="Luecker S."/>
            <person name="Lage O.M."/>
            <person name="Pohl T."/>
            <person name="Merkel B.J."/>
            <person name="Hornburger P."/>
            <person name="Mueller R.-W."/>
            <person name="Bruemmer F."/>
            <person name="Labrenz M."/>
            <person name="Spormann A.M."/>
            <person name="Op den Camp H."/>
            <person name="Overmann J."/>
            <person name="Amann R."/>
            <person name="Jetten M.S.M."/>
            <person name="Mascher T."/>
            <person name="Medema M.H."/>
            <person name="Devos D.P."/>
            <person name="Kaster A.-K."/>
            <person name="Ovreas L."/>
            <person name="Rohde M."/>
            <person name="Galperin M.Y."/>
            <person name="Jogler C."/>
        </authorList>
    </citation>
    <scope>NUCLEOTIDE SEQUENCE [LARGE SCALE GENOMIC DNA]</scope>
    <source>
        <strain evidence="7 8">Pan265</strain>
    </source>
</reference>
<evidence type="ECO:0000259" key="6">
    <source>
        <dbReference type="PROSITE" id="PS51160"/>
    </source>
</evidence>
<comment type="similarity">
    <text evidence="1 5">Belongs to the acylphosphatase family.</text>
</comment>
<feature type="active site" evidence="4">
    <location>
        <position position="18"/>
    </location>
</feature>
<dbReference type="Pfam" id="PF00708">
    <property type="entry name" value="Acylphosphatase"/>
    <property type="match status" value="1"/>
</dbReference>
<dbReference type="InterPro" id="IPR017968">
    <property type="entry name" value="Acylphosphatase_CS"/>
</dbReference>
<dbReference type="InterPro" id="IPR020456">
    <property type="entry name" value="Acylphosphatase"/>
</dbReference>
<dbReference type="EC" id="3.6.1.7" evidence="2 4"/>
<evidence type="ECO:0000256" key="5">
    <source>
        <dbReference type="RuleBase" id="RU004168"/>
    </source>
</evidence>